<comment type="caution">
    <text evidence="2">The sequence shown here is derived from an EMBL/GenBank/DDBJ whole genome shotgun (WGS) entry which is preliminary data.</text>
</comment>
<keyword evidence="3" id="KW-1185">Reference proteome</keyword>
<sequence length="456" mass="46879">MKHLGFSGEEILETIGMVRQEKLDIRTVTIGISLFDCVADDCATLCDNIHAKVTRIARDLTKTSAEIAREFGIPIVNNRIAVTPVSLIAGRCGPDEMIRIAQTLDRAADDLGIDFIGGFSAHVEKGTTAIDKALITALPEALAATKRVCASVNVGSTRAGLNMDAIGLMGRTVKAIAAATAQSESIGCAKLVVFCNAVEDNPFMAGAFHGASESDCVVNVGVSGPGVVLRAVEEAGDVDFGALTAVIRGTAFKITRAGELVGRAAAARLGIPFGIIDLSLAPTPAERDSVARILEAIGLEGVGTHGSTAALALLNDAVKKGGAMASSYVGGLSGAFIPLSEDAGMIEAAERGTLTIDKLEAMTSVCSVGLDMIAVPGDTPAETLSAIMADEAAIGMINRKTTAVRIIPVAGKRVGDTVNFGGLLGRAPIIPVHTQSSARFVARGGRIPSPLQALIN</sequence>
<dbReference type="Proteomes" id="UP001165652">
    <property type="component" value="Unassembled WGS sequence"/>
</dbReference>
<dbReference type="Pfam" id="PF05167">
    <property type="entry name" value="DUF711"/>
    <property type="match status" value="1"/>
</dbReference>
<dbReference type="RefSeq" id="WP_272779282.1">
    <property type="nucleotide sequence ID" value="NZ_JAQQLI010000044.1"/>
</dbReference>
<dbReference type="PANTHER" id="PTHR37560:SF1">
    <property type="entry name" value="UPF0210 PROTEIN MJ1665"/>
    <property type="match status" value="1"/>
</dbReference>
<dbReference type="InterPro" id="IPR007841">
    <property type="entry name" value="UPF0210"/>
</dbReference>
<dbReference type="PANTHER" id="PTHR37560">
    <property type="entry name" value="UPF0210 PROTEIN SPR0218"/>
    <property type="match status" value="1"/>
</dbReference>
<gene>
    <name evidence="2" type="ORF">PQJ73_22390</name>
</gene>
<dbReference type="NCBIfam" id="NF003700">
    <property type="entry name" value="PRK05313.1"/>
    <property type="match status" value="1"/>
</dbReference>
<comment type="subunit">
    <text evidence="1">Homodimer.</text>
</comment>
<evidence type="ECO:0000313" key="3">
    <source>
        <dbReference type="Proteomes" id="UP001165652"/>
    </source>
</evidence>
<proteinExistence type="inferred from homology"/>
<comment type="similarity">
    <text evidence="1">Belongs to the UPF0210 family.</text>
</comment>
<dbReference type="EMBL" id="JAQQLI010000044">
    <property type="protein sequence ID" value="MDC7788449.1"/>
    <property type="molecule type" value="Genomic_DNA"/>
</dbReference>
<reference evidence="2" key="2">
    <citation type="submission" date="2023-02" db="EMBL/GenBank/DDBJ databases">
        <authorList>
            <person name="Rayyan A."/>
            <person name="Meyer T."/>
            <person name="Kyndt J.A."/>
        </authorList>
    </citation>
    <scope>NUCLEOTIDE SEQUENCE</scope>
    <source>
        <strain evidence="2">DSM 9987</strain>
    </source>
</reference>
<name>A0ABT5JGP8_RHOTP</name>
<evidence type="ECO:0000256" key="1">
    <source>
        <dbReference type="HAMAP-Rule" id="MF_01221"/>
    </source>
</evidence>
<dbReference type="Gene3D" id="3.20.70.20">
    <property type="match status" value="1"/>
</dbReference>
<dbReference type="CDD" id="cd08025">
    <property type="entry name" value="RNR_PFL_like_DUF711"/>
    <property type="match status" value="1"/>
</dbReference>
<evidence type="ECO:0000313" key="2">
    <source>
        <dbReference type="EMBL" id="MDC7788449.1"/>
    </source>
</evidence>
<accession>A0ABT5JGP8</accession>
<dbReference type="SUPFAM" id="SSF51998">
    <property type="entry name" value="PFL-like glycyl radical enzymes"/>
    <property type="match status" value="1"/>
</dbReference>
<dbReference type="HAMAP" id="MF_01221">
    <property type="entry name" value="UPF0210"/>
    <property type="match status" value="1"/>
</dbReference>
<reference evidence="2" key="1">
    <citation type="journal article" date="2023" name="Microbiol Resour">
        <title>Genome Sequences of Rhodoplanes serenus and Two Thermotolerant Strains, Rhodoplanes tepidamans and 'Rhodoplanes cryptolactis,' Further Refine the Genus.</title>
        <authorList>
            <person name="Rayyan A.A."/>
            <person name="Kyndt J.A."/>
        </authorList>
    </citation>
    <scope>NUCLEOTIDE SEQUENCE</scope>
    <source>
        <strain evidence="2">DSM 9987</strain>
    </source>
</reference>
<protein>
    <recommendedName>
        <fullName evidence="1">UPF0210 protein PQJ73_22390</fullName>
    </recommendedName>
</protein>
<organism evidence="2 3">
    <name type="scientific">Rhodoplanes tepidamans</name>
    <name type="common">Rhodoplanes cryptolactis</name>
    <dbReference type="NCBI Taxonomy" id="200616"/>
    <lineage>
        <taxon>Bacteria</taxon>
        <taxon>Pseudomonadati</taxon>
        <taxon>Pseudomonadota</taxon>
        <taxon>Alphaproteobacteria</taxon>
        <taxon>Hyphomicrobiales</taxon>
        <taxon>Nitrobacteraceae</taxon>
        <taxon>Rhodoplanes</taxon>
    </lineage>
</organism>